<evidence type="ECO:0000313" key="1">
    <source>
        <dbReference type="EMBL" id="JAD66840.1"/>
    </source>
</evidence>
<protein>
    <submittedName>
        <fullName evidence="1">Uncharacterized protein</fullName>
    </submittedName>
</protein>
<dbReference type="AlphaFoldDB" id="A0A0A9C0A6"/>
<name>A0A0A9C0A6_ARUDO</name>
<proteinExistence type="predicted"/>
<accession>A0A0A9C0A6</accession>
<reference evidence="1" key="2">
    <citation type="journal article" date="2015" name="Data Brief">
        <title>Shoot transcriptome of the giant reed, Arundo donax.</title>
        <authorList>
            <person name="Barrero R.A."/>
            <person name="Guerrero F.D."/>
            <person name="Moolhuijzen P."/>
            <person name="Goolsby J.A."/>
            <person name="Tidwell J."/>
            <person name="Bellgard S.E."/>
            <person name="Bellgard M.I."/>
        </authorList>
    </citation>
    <scope>NUCLEOTIDE SEQUENCE</scope>
    <source>
        <tissue evidence="1">Shoot tissue taken approximately 20 cm above the soil surface</tissue>
    </source>
</reference>
<dbReference type="EMBL" id="GBRH01231055">
    <property type="protein sequence ID" value="JAD66840.1"/>
    <property type="molecule type" value="Transcribed_RNA"/>
</dbReference>
<organism evidence="1">
    <name type="scientific">Arundo donax</name>
    <name type="common">Giant reed</name>
    <name type="synonym">Donax arundinaceus</name>
    <dbReference type="NCBI Taxonomy" id="35708"/>
    <lineage>
        <taxon>Eukaryota</taxon>
        <taxon>Viridiplantae</taxon>
        <taxon>Streptophyta</taxon>
        <taxon>Embryophyta</taxon>
        <taxon>Tracheophyta</taxon>
        <taxon>Spermatophyta</taxon>
        <taxon>Magnoliopsida</taxon>
        <taxon>Liliopsida</taxon>
        <taxon>Poales</taxon>
        <taxon>Poaceae</taxon>
        <taxon>PACMAD clade</taxon>
        <taxon>Arundinoideae</taxon>
        <taxon>Arundineae</taxon>
        <taxon>Arundo</taxon>
    </lineage>
</organism>
<reference evidence="1" key="1">
    <citation type="submission" date="2014-09" db="EMBL/GenBank/DDBJ databases">
        <authorList>
            <person name="Magalhaes I.L.F."/>
            <person name="Oliveira U."/>
            <person name="Santos F.R."/>
            <person name="Vidigal T.H.D.A."/>
            <person name="Brescovit A.D."/>
            <person name="Santos A.J."/>
        </authorList>
    </citation>
    <scope>NUCLEOTIDE SEQUENCE</scope>
    <source>
        <tissue evidence="1">Shoot tissue taken approximately 20 cm above the soil surface</tissue>
    </source>
</reference>
<sequence>MTIKSGLQLGCTRAPAPWLLLHTYLGQLPN</sequence>